<reference evidence="1 2" key="1">
    <citation type="submission" date="2024-08" db="EMBL/GenBank/DDBJ databases">
        <authorList>
            <person name="Arias E."/>
        </authorList>
    </citation>
    <scope>NUCLEOTIDE SEQUENCE [LARGE SCALE GENOMIC DNA]</scope>
    <source>
        <strain evidence="1 2">FAM 24106</strain>
    </source>
</reference>
<gene>
    <name evidence="1" type="primary">pglZ</name>
    <name evidence="1" type="ORF">ACEN37_05075</name>
</gene>
<evidence type="ECO:0000313" key="2">
    <source>
        <dbReference type="Proteomes" id="UP001625374"/>
    </source>
</evidence>
<dbReference type="EMBL" id="JBGQQK010000011">
    <property type="protein sequence ID" value="MFL2102624.1"/>
    <property type="molecule type" value="Genomic_DNA"/>
</dbReference>
<dbReference type="NCBIfam" id="TIGR02687">
    <property type="entry name" value="BREX-1 system phosphatase PglZ type A"/>
    <property type="match status" value="1"/>
</dbReference>
<dbReference type="Proteomes" id="UP001625374">
    <property type="component" value="Unassembled WGS sequence"/>
</dbReference>
<protein>
    <submittedName>
        <fullName evidence="1">BREX-1 system phosphatase PglZ type A</fullName>
    </submittedName>
</protein>
<dbReference type="InterPro" id="IPR014060">
    <property type="entry name" value="PglZ"/>
</dbReference>
<name>A0ABW8UJH7_9LACT</name>
<comment type="caution">
    <text evidence="1">The sequence shown here is derived from an EMBL/GenBank/DDBJ whole genome shotgun (WGS) entry which is preliminary data.</text>
</comment>
<keyword evidence="2" id="KW-1185">Reference proteome</keyword>
<sequence>MSQELEERLADYFDEPLKEGEVRKILYLYDSENTYFDQIKEWIEDSNQVILLRINKHNYFKTQVKIERDYKQKHLFLYFEMDKPQHRENPLLDVLFYSEELKVDQESQLFLSIGIDPHREDLAAIVKLYPVFFKNKSRINRMKKLWEKVPFNTVEYFEYSILASLVKAESADWMNIWIVLFEEEALGVHEKWDQLLKFGNIERFWTIVDQLVGYTEYTSAVKQKSVNDLMHHIFITHLNAELEGQLPKKLKPYVLAQANPIIVFINQWMNTKTQDQSYQLVANMVQDDFDFSNLFEELPSKLLSQLETFQWFDHELINRLTDSIESIETDELQNWITQRRNTFWYSKFKLVYQFFKQAIYLVKYAQQTESVMLGISTKEAFLELYTSKLYKLDQAYRKMNRIYEMLDSECKDKLSDQLNAWNRLADKRYLELFADKWDRLVETDSSQITDKLQKEFYQKEVFPFVESNRRIIVIISDGLRYEVGEELYSKLISEKRFNGVLEWMQSNIPSITSLGMASLLPHEHIEMNDSGDILIDGKKYTSIQQRQQLIEEQTQELSLAITADELLNSNQAKLRELLNGKKVIYIYHNYIDAIGDNQKTEHDVLRATEASIDQLWRLMNRLTVEVSVNQFLLTADHGFLYNRNSIKTSDKALIDMGEGAILKNRRFLVTRSPLSKDQGISISLENDLNLEGFITVPRGINRFALRGGGNQYVHGGHLPQETVVPLLKIKTDRSRNELDKVAVSLITQTRRITNTVLWLSLLQVEPVTNDKHKRYLKMYFESVSEMPISNKVTIIADKESTSSDQRVFTEKFIFFENTSGKNDNCYLIIKDESSEEILTREIFELDLI</sequence>
<dbReference type="RefSeq" id="WP_407141965.1">
    <property type="nucleotide sequence ID" value="NZ_JBGQQI010000009.1"/>
</dbReference>
<evidence type="ECO:0000313" key="1">
    <source>
        <dbReference type="EMBL" id="MFL2102624.1"/>
    </source>
</evidence>
<accession>A0ABW8UJH7</accession>
<dbReference type="Pfam" id="PF08665">
    <property type="entry name" value="PglZ"/>
    <property type="match status" value="1"/>
</dbReference>
<proteinExistence type="predicted"/>
<organism evidence="1 2">
    <name type="scientific">Marinilactibacillus psychrotolerans</name>
    <dbReference type="NCBI Taxonomy" id="191770"/>
    <lineage>
        <taxon>Bacteria</taxon>
        <taxon>Bacillati</taxon>
        <taxon>Bacillota</taxon>
        <taxon>Bacilli</taxon>
        <taxon>Lactobacillales</taxon>
        <taxon>Carnobacteriaceae</taxon>
        <taxon>Marinilactibacillus</taxon>
    </lineage>
</organism>